<dbReference type="SMART" id="SM00342">
    <property type="entry name" value="HTH_ARAC"/>
    <property type="match status" value="1"/>
</dbReference>
<dbReference type="InterPro" id="IPR018060">
    <property type="entry name" value="HTH_AraC"/>
</dbReference>
<dbReference type="InterPro" id="IPR009057">
    <property type="entry name" value="Homeodomain-like_sf"/>
</dbReference>
<name>A0ABU9J530_9GAMM</name>
<dbReference type="PANTHER" id="PTHR46796:SF14">
    <property type="entry name" value="TRANSCRIPTIONAL REGULATORY PROTEIN"/>
    <property type="match status" value="1"/>
</dbReference>
<dbReference type="Proteomes" id="UP001459204">
    <property type="component" value="Unassembled WGS sequence"/>
</dbReference>
<dbReference type="RefSeq" id="WP_341727526.1">
    <property type="nucleotide sequence ID" value="NZ_JBBWWT010000015.1"/>
</dbReference>
<keyword evidence="3" id="KW-0804">Transcription</keyword>
<keyword evidence="6" id="KW-1185">Reference proteome</keyword>
<evidence type="ECO:0000259" key="4">
    <source>
        <dbReference type="PROSITE" id="PS01124"/>
    </source>
</evidence>
<keyword evidence="2" id="KW-0238">DNA-binding</keyword>
<dbReference type="Pfam" id="PF12833">
    <property type="entry name" value="HTH_18"/>
    <property type="match status" value="1"/>
</dbReference>
<dbReference type="Gene3D" id="1.10.10.60">
    <property type="entry name" value="Homeodomain-like"/>
    <property type="match status" value="2"/>
</dbReference>
<dbReference type="InterPro" id="IPR018062">
    <property type="entry name" value="HTH_AraC-typ_CS"/>
</dbReference>
<dbReference type="EMBL" id="JBBWWT010000015">
    <property type="protein sequence ID" value="MEL1266354.1"/>
    <property type="molecule type" value="Genomic_DNA"/>
</dbReference>
<evidence type="ECO:0000256" key="1">
    <source>
        <dbReference type="ARBA" id="ARBA00023015"/>
    </source>
</evidence>
<dbReference type="InterPro" id="IPR020449">
    <property type="entry name" value="Tscrpt_reg_AraC-type_HTH"/>
</dbReference>
<accession>A0ABU9J530</accession>
<dbReference type="PRINTS" id="PR00032">
    <property type="entry name" value="HTHARAC"/>
</dbReference>
<evidence type="ECO:0000256" key="2">
    <source>
        <dbReference type="ARBA" id="ARBA00023125"/>
    </source>
</evidence>
<dbReference type="SUPFAM" id="SSF46689">
    <property type="entry name" value="Homeodomain-like"/>
    <property type="match status" value="2"/>
</dbReference>
<evidence type="ECO:0000313" key="6">
    <source>
        <dbReference type="Proteomes" id="UP001459204"/>
    </source>
</evidence>
<dbReference type="PANTHER" id="PTHR46796">
    <property type="entry name" value="HTH-TYPE TRANSCRIPTIONAL ACTIVATOR RHAS-RELATED"/>
    <property type="match status" value="1"/>
</dbReference>
<evidence type="ECO:0000313" key="5">
    <source>
        <dbReference type="EMBL" id="MEL1266354.1"/>
    </source>
</evidence>
<feature type="domain" description="HTH araC/xylS-type" evidence="4">
    <location>
        <begin position="198"/>
        <end position="296"/>
    </location>
</feature>
<comment type="caution">
    <text evidence="5">The sequence shown here is derived from an EMBL/GenBank/DDBJ whole genome shotgun (WGS) entry which is preliminary data.</text>
</comment>
<protein>
    <submittedName>
        <fullName evidence="5">AraC family transcriptional regulator</fullName>
    </submittedName>
</protein>
<dbReference type="PROSITE" id="PS01124">
    <property type="entry name" value="HTH_ARAC_FAMILY_2"/>
    <property type="match status" value="1"/>
</dbReference>
<proteinExistence type="predicted"/>
<organism evidence="5 6">
    <name type="scientific">Pseudoxanthomonas putridarboris</name>
    <dbReference type="NCBI Taxonomy" id="752605"/>
    <lineage>
        <taxon>Bacteria</taxon>
        <taxon>Pseudomonadati</taxon>
        <taxon>Pseudomonadota</taxon>
        <taxon>Gammaproteobacteria</taxon>
        <taxon>Lysobacterales</taxon>
        <taxon>Lysobacteraceae</taxon>
        <taxon>Pseudoxanthomonas</taxon>
    </lineage>
</organism>
<keyword evidence="1" id="KW-0805">Transcription regulation</keyword>
<dbReference type="PROSITE" id="PS00041">
    <property type="entry name" value="HTH_ARAC_FAMILY_1"/>
    <property type="match status" value="1"/>
</dbReference>
<evidence type="ECO:0000256" key="3">
    <source>
        <dbReference type="ARBA" id="ARBA00023163"/>
    </source>
</evidence>
<dbReference type="InterPro" id="IPR050204">
    <property type="entry name" value="AraC_XylS_family_regulators"/>
</dbReference>
<reference evidence="5 6" key="1">
    <citation type="submission" date="2024-04" db="EMBL/GenBank/DDBJ databases">
        <title>Draft genome sequence of Pseudoxanthomonas putridarboris WD12.</title>
        <authorList>
            <person name="Oh J."/>
        </authorList>
    </citation>
    <scope>NUCLEOTIDE SEQUENCE [LARGE SCALE GENOMIC DNA]</scope>
    <source>
        <strain evidence="5 6">WD12</strain>
    </source>
</reference>
<gene>
    <name evidence="5" type="ORF">AAD027_18535</name>
</gene>
<sequence length="297" mass="31977">MTQTATALGNAPSALARILDRAPPVAAGSLRGDTRLTRPWGHGALHDHLPAMVGHVIITYYGEPQEILWRTGGDRLLSTTRSGSITIIPQGHDGDWDIAGPIGVSHVFLSDERLRAGAGQIGGGDEVELLARVGFDDPVAARVMEMLGREADVADSSSRLFVEQATDLLVTQLLRGHSSRGAIQPAEARRGLATWQVKKVTAYMRERLGAPIGLDDLAGVAGLSRYHFCTAFRQATGSTPHEWLVRLRIERARQLLADATLPVTDIALSVGYETPSSFAAAFRRISGTTPTAYRRSL</sequence>